<reference evidence="2" key="1">
    <citation type="submission" date="2023-06" db="EMBL/GenBank/DDBJ databases">
        <title>Draft Genome Sequences of Representative Paenibacillus Polymyxa, Bacillus cereus, Fictibacillus sp., and Brevibacillus agri Strains Isolated from Amazonian Dark Earth.</title>
        <authorList>
            <person name="Pellegrinetti T.A."/>
            <person name="Cunha I.C.M."/>
            <person name="Chaves M.G."/>
            <person name="Freitas A.S."/>
            <person name="Silva A.V.R."/>
            <person name="Tsai S.M."/>
            <person name="Mendes L.W."/>
        </authorList>
    </citation>
    <scope>NUCLEOTIDE SEQUENCE</scope>
    <source>
        <strain evidence="2">CENA-BCM004</strain>
    </source>
</reference>
<dbReference type="InterPro" id="IPR001387">
    <property type="entry name" value="Cro/C1-type_HTH"/>
</dbReference>
<accession>A0ABT8E6W1</accession>
<sequence>MDKEMVKAIRLYLNKTQADFAEFLGVSVSYIGRVEIGDLRVNPKLKAKIISRFDMNDDFFAFYETMRRIT</sequence>
<name>A0ABT8E6W1_9BACL</name>
<dbReference type="EMBL" id="JAUHLN010000002">
    <property type="protein sequence ID" value="MDN4073630.1"/>
    <property type="molecule type" value="Genomic_DNA"/>
</dbReference>
<feature type="domain" description="HTH cro/C1-type" evidence="1">
    <location>
        <begin position="6"/>
        <end position="60"/>
    </location>
</feature>
<dbReference type="InterPro" id="IPR010982">
    <property type="entry name" value="Lambda_DNA-bd_dom_sf"/>
</dbReference>
<keyword evidence="3" id="KW-1185">Reference proteome</keyword>
<organism evidence="2 3">
    <name type="scientific">Fictibacillus terranigra</name>
    <dbReference type="NCBI Taxonomy" id="3058424"/>
    <lineage>
        <taxon>Bacteria</taxon>
        <taxon>Bacillati</taxon>
        <taxon>Bacillota</taxon>
        <taxon>Bacilli</taxon>
        <taxon>Bacillales</taxon>
        <taxon>Fictibacillaceae</taxon>
        <taxon>Fictibacillus</taxon>
    </lineage>
</organism>
<dbReference type="Pfam" id="PF01381">
    <property type="entry name" value="HTH_3"/>
    <property type="match status" value="1"/>
</dbReference>
<dbReference type="CDD" id="cd00093">
    <property type="entry name" value="HTH_XRE"/>
    <property type="match status" value="1"/>
</dbReference>
<comment type="caution">
    <text evidence="2">The sequence shown here is derived from an EMBL/GenBank/DDBJ whole genome shotgun (WGS) entry which is preliminary data.</text>
</comment>
<dbReference type="Proteomes" id="UP001168694">
    <property type="component" value="Unassembled WGS sequence"/>
</dbReference>
<proteinExistence type="predicted"/>
<evidence type="ECO:0000313" key="3">
    <source>
        <dbReference type="Proteomes" id="UP001168694"/>
    </source>
</evidence>
<dbReference type="Gene3D" id="1.10.260.40">
    <property type="entry name" value="lambda repressor-like DNA-binding domains"/>
    <property type="match status" value="1"/>
</dbReference>
<dbReference type="SUPFAM" id="SSF47413">
    <property type="entry name" value="lambda repressor-like DNA-binding domains"/>
    <property type="match status" value="1"/>
</dbReference>
<dbReference type="SMART" id="SM00530">
    <property type="entry name" value="HTH_XRE"/>
    <property type="match status" value="1"/>
</dbReference>
<protein>
    <submittedName>
        <fullName evidence="2">Helix-turn-helix transcriptional regulator</fullName>
    </submittedName>
</protein>
<evidence type="ECO:0000313" key="2">
    <source>
        <dbReference type="EMBL" id="MDN4073630.1"/>
    </source>
</evidence>
<dbReference type="RefSeq" id="WP_290399737.1">
    <property type="nucleotide sequence ID" value="NZ_JAUHLN010000002.1"/>
</dbReference>
<dbReference type="PROSITE" id="PS50943">
    <property type="entry name" value="HTH_CROC1"/>
    <property type="match status" value="1"/>
</dbReference>
<evidence type="ECO:0000259" key="1">
    <source>
        <dbReference type="PROSITE" id="PS50943"/>
    </source>
</evidence>
<gene>
    <name evidence="2" type="ORF">QYF49_11525</name>
</gene>